<organism evidence="8 9">
    <name type="scientific">Mucilaginibacter paludis DSM 18603</name>
    <dbReference type="NCBI Taxonomy" id="714943"/>
    <lineage>
        <taxon>Bacteria</taxon>
        <taxon>Pseudomonadati</taxon>
        <taxon>Bacteroidota</taxon>
        <taxon>Sphingobacteriia</taxon>
        <taxon>Sphingobacteriales</taxon>
        <taxon>Sphingobacteriaceae</taxon>
        <taxon>Mucilaginibacter</taxon>
    </lineage>
</organism>
<dbReference type="RefSeq" id="WP_008510067.1">
    <property type="nucleotide sequence ID" value="NZ_CM001403.1"/>
</dbReference>
<evidence type="ECO:0000313" key="9">
    <source>
        <dbReference type="Proteomes" id="UP000002774"/>
    </source>
</evidence>
<dbReference type="PANTHER" id="PTHR11654">
    <property type="entry name" value="OLIGOPEPTIDE TRANSPORTER-RELATED"/>
    <property type="match status" value="1"/>
</dbReference>
<dbReference type="CDD" id="cd17347">
    <property type="entry name" value="MFS_SLC15A1_2_like"/>
    <property type="match status" value="1"/>
</dbReference>
<reference evidence="8" key="1">
    <citation type="submission" date="2011-09" db="EMBL/GenBank/DDBJ databases">
        <title>The permanent draft genome of Mucilaginibacter paludis DSM 18603.</title>
        <authorList>
            <consortium name="US DOE Joint Genome Institute (JGI-PGF)"/>
            <person name="Lucas S."/>
            <person name="Han J."/>
            <person name="Lapidus A."/>
            <person name="Bruce D."/>
            <person name="Goodwin L."/>
            <person name="Pitluck S."/>
            <person name="Peters L."/>
            <person name="Kyrpides N."/>
            <person name="Mavromatis K."/>
            <person name="Ivanova N."/>
            <person name="Mikhailova N."/>
            <person name="Held B."/>
            <person name="Detter J.C."/>
            <person name="Tapia R."/>
            <person name="Han C."/>
            <person name="Land M."/>
            <person name="Hauser L."/>
            <person name="Markowitz V."/>
            <person name="Cheng J.-F."/>
            <person name="Hugenholtz P."/>
            <person name="Woyke T."/>
            <person name="Wu D."/>
            <person name="Tindall B."/>
            <person name="Brambilla E."/>
            <person name="Klenk H.-P."/>
            <person name="Eisen J.A."/>
        </authorList>
    </citation>
    <scope>NUCLEOTIDE SEQUENCE [LARGE SCALE GENOMIC DNA]</scope>
    <source>
        <strain evidence="8">DSM 18603</strain>
    </source>
</reference>
<comment type="similarity">
    <text evidence="2 6">Belongs to the major facilitator superfamily. Proton-dependent oligopeptide transporter (POT/PTR) (TC 2.A.17) family.</text>
</comment>
<keyword evidence="3 6" id="KW-0812">Transmembrane</keyword>
<comment type="subcellular location">
    <subcellularLocation>
        <location evidence="1 6">Membrane</location>
        <topology evidence="1 6">Multi-pass membrane protein</topology>
    </subcellularLocation>
</comment>
<feature type="transmembrane region" description="Helical" evidence="7">
    <location>
        <begin position="33"/>
        <end position="51"/>
    </location>
</feature>
<dbReference type="GO" id="GO:0016020">
    <property type="term" value="C:membrane"/>
    <property type="evidence" value="ECO:0007669"/>
    <property type="project" value="UniProtKB-SubCell"/>
</dbReference>
<dbReference type="Pfam" id="PF00854">
    <property type="entry name" value="PTR2"/>
    <property type="match status" value="1"/>
</dbReference>
<dbReference type="Proteomes" id="UP000002774">
    <property type="component" value="Chromosome"/>
</dbReference>
<gene>
    <name evidence="8" type="ORF">Mucpa_4964</name>
</gene>
<name>H1Y908_9SPHI</name>
<dbReference type="EMBL" id="CM001403">
    <property type="protein sequence ID" value="EHQ29046.1"/>
    <property type="molecule type" value="Genomic_DNA"/>
</dbReference>
<evidence type="ECO:0000313" key="8">
    <source>
        <dbReference type="EMBL" id="EHQ29046.1"/>
    </source>
</evidence>
<dbReference type="InterPro" id="IPR018456">
    <property type="entry name" value="PTR2_symporter_CS"/>
</dbReference>
<evidence type="ECO:0000256" key="1">
    <source>
        <dbReference type="ARBA" id="ARBA00004141"/>
    </source>
</evidence>
<keyword evidence="5 7" id="KW-0472">Membrane</keyword>
<dbReference type="Gene3D" id="1.20.1250.20">
    <property type="entry name" value="MFS general substrate transporter like domains"/>
    <property type="match status" value="2"/>
</dbReference>
<feature type="transmembrane region" description="Helical" evidence="7">
    <location>
        <begin position="162"/>
        <end position="183"/>
    </location>
</feature>
<feature type="transmembrane region" description="Helical" evidence="7">
    <location>
        <begin position="189"/>
        <end position="207"/>
    </location>
</feature>
<sequence>MQDTTLSVPVEQAPPRYPKAIPYIIGNEAAERFSFYGMKCILTLFLVAQFFNPTHDPALAKVANAQANESTHFFIALAYALPFVGGLVADWFTGKYKIILYISIVYCIGHLFLSLFDTDLTWFRYGLILIAIGAGGIKSCVSSNVGDQFDKSNESLISKVYGWFYFSINAGSMLSTVMIPYIYNHYGAKWAFGIPGVLMAIATVIFFSGRKLYVRVPPSGVNKNNFVFISLYSLFNIGKKQKGQSLLDVAKGKFDPEKVEGIKAVYRVLAVFAFIPIFWAMWDQSESEWVIQLEQLDKHINLGFAQFDLLSAQVQTVNPVFLLLFIPVFNYGVYPLFDKMGIKTTPLRRIGAGLALTGLSFVIIALIQQSVDAGGHPSVWWQILAFIILSAGEVLVSITGLEYAYTQAPKSMKGTMGAIWLLTVSAGNLLDVYVNNSISSHGYFARFSGAGFYWLFIGLISAFLVLFMFISPRLKERNYITDPEMDLAVAGEAPEK</sequence>
<evidence type="ECO:0000256" key="7">
    <source>
        <dbReference type="SAM" id="Phobius"/>
    </source>
</evidence>
<protein>
    <submittedName>
        <fullName evidence="8">TGF-beta receptor type I/II extracellular region</fullName>
    </submittedName>
</protein>
<feature type="transmembrane region" description="Helical" evidence="7">
    <location>
        <begin position="264"/>
        <end position="282"/>
    </location>
</feature>
<evidence type="ECO:0000256" key="4">
    <source>
        <dbReference type="ARBA" id="ARBA00022989"/>
    </source>
</evidence>
<keyword evidence="4 7" id="KW-1133">Transmembrane helix</keyword>
<proteinExistence type="inferred from homology"/>
<feature type="transmembrane region" description="Helical" evidence="7">
    <location>
        <begin position="417"/>
        <end position="438"/>
    </location>
</feature>
<dbReference type="InterPro" id="IPR000109">
    <property type="entry name" value="POT_fam"/>
</dbReference>
<keyword evidence="8" id="KW-0675">Receptor</keyword>
<evidence type="ECO:0000256" key="3">
    <source>
        <dbReference type="ARBA" id="ARBA00022692"/>
    </source>
</evidence>
<dbReference type="AlphaFoldDB" id="H1Y908"/>
<dbReference type="GO" id="GO:0022857">
    <property type="term" value="F:transmembrane transporter activity"/>
    <property type="evidence" value="ECO:0007669"/>
    <property type="project" value="InterPro"/>
</dbReference>
<feature type="transmembrane region" description="Helical" evidence="7">
    <location>
        <begin position="379"/>
        <end position="405"/>
    </location>
</feature>
<evidence type="ECO:0000256" key="2">
    <source>
        <dbReference type="ARBA" id="ARBA00005982"/>
    </source>
</evidence>
<feature type="transmembrane region" description="Helical" evidence="7">
    <location>
        <begin position="71"/>
        <end position="91"/>
    </location>
</feature>
<dbReference type="GO" id="GO:0006857">
    <property type="term" value="P:oligopeptide transport"/>
    <property type="evidence" value="ECO:0007669"/>
    <property type="project" value="InterPro"/>
</dbReference>
<feature type="transmembrane region" description="Helical" evidence="7">
    <location>
        <begin position="122"/>
        <end position="141"/>
    </location>
</feature>
<evidence type="ECO:0000256" key="5">
    <source>
        <dbReference type="ARBA" id="ARBA00023136"/>
    </source>
</evidence>
<dbReference type="STRING" id="714943.Mucpa_4964"/>
<feature type="transmembrane region" description="Helical" evidence="7">
    <location>
        <begin position="349"/>
        <end position="367"/>
    </location>
</feature>
<dbReference type="OrthoDB" id="9772725at2"/>
<keyword evidence="6" id="KW-0813">Transport</keyword>
<keyword evidence="9" id="KW-1185">Reference proteome</keyword>
<dbReference type="PROSITE" id="PS01023">
    <property type="entry name" value="PTR2_2"/>
    <property type="match status" value="1"/>
</dbReference>
<evidence type="ECO:0000256" key="6">
    <source>
        <dbReference type="RuleBase" id="RU003755"/>
    </source>
</evidence>
<dbReference type="HOGENOM" id="CLU_004790_3_1_10"/>
<dbReference type="InterPro" id="IPR036259">
    <property type="entry name" value="MFS_trans_sf"/>
</dbReference>
<dbReference type="SUPFAM" id="SSF103473">
    <property type="entry name" value="MFS general substrate transporter"/>
    <property type="match status" value="1"/>
</dbReference>
<feature type="transmembrane region" description="Helical" evidence="7">
    <location>
        <begin position="317"/>
        <end position="337"/>
    </location>
</feature>
<feature type="transmembrane region" description="Helical" evidence="7">
    <location>
        <begin position="98"/>
        <end position="116"/>
    </location>
</feature>
<accession>H1Y908</accession>
<feature type="transmembrane region" description="Helical" evidence="7">
    <location>
        <begin position="450"/>
        <end position="470"/>
    </location>
</feature>
<dbReference type="eggNOG" id="COG3104">
    <property type="taxonomic scope" value="Bacteria"/>
</dbReference>